<dbReference type="Gene3D" id="2.10.90.10">
    <property type="entry name" value="Cystine-knot cytokines"/>
    <property type="match status" value="1"/>
</dbReference>
<dbReference type="InterPro" id="IPR029034">
    <property type="entry name" value="Cystine-knot_cytokine"/>
</dbReference>
<dbReference type="InterPro" id="IPR052444">
    <property type="entry name" value="Spz/Toll_ligand-like"/>
</dbReference>
<evidence type="ECO:0000259" key="5">
    <source>
        <dbReference type="Pfam" id="PF16077"/>
    </source>
</evidence>
<dbReference type="InParanoid" id="E9G378"/>
<dbReference type="PANTHER" id="PTHR23199">
    <property type="entry name" value="NEUROTROPHIN 1-RELATED"/>
    <property type="match status" value="1"/>
</dbReference>
<evidence type="ECO:0000256" key="4">
    <source>
        <dbReference type="SAM" id="SignalP"/>
    </source>
</evidence>
<dbReference type="Pfam" id="PF16077">
    <property type="entry name" value="Spaetzle"/>
    <property type="match status" value="1"/>
</dbReference>
<evidence type="ECO:0000256" key="1">
    <source>
        <dbReference type="ARBA" id="ARBA00022729"/>
    </source>
</evidence>
<dbReference type="GO" id="GO:0005576">
    <property type="term" value="C:extracellular region"/>
    <property type="evidence" value="ECO:0000318"/>
    <property type="project" value="GO_Central"/>
</dbReference>
<dbReference type="EMBL" id="GL732531">
    <property type="protein sequence ID" value="EFX86036.1"/>
    <property type="molecule type" value="Genomic_DNA"/>
</dbReference>
<dbReference type="AlphaFoldDB" id="E9G378"/>
<keyword evidence="1 4" id="KW-0732">Signal</keyword>
<evidence type="ECO:0000313" key="7">
    <source>
        <dbReference type="Proteomes" id="UP000000305"/>
    </source>
</evidence>
<gene>
    <name evidence="6" type="ORF">DAPPUDRAFT_237169</name>
</gene>
<dbReference type="GO" id="GO:0005615">
    <property type="term" value="C:extracellular space"/>
    <property type="evidence" value="ECO:0007669"/>
    <property type="project" value="UniProtKB-ARBA"/>
</dbReference>
<dbReference type="KEGG" id="dpx:DAPPUDRAFT_237169"/>
<proteinExistence type="predicted"/>
<keyword evidence="2" id="KW-1015">Disulfide bond</keyword>
<evidence type="ECO:0000256" key="3">
    <source>
        <dbReference type="ARBA" id="ARBA00023180"/>
    </source>
</evidence>
<protein>
    <recommendedName>
        <fullName evidence="5">Spaetzle domain-containing protein</fullName>
    </recommendedName>
</protein>
<feature type="chain" id="PRO_5003240563" description="Spaetzle domain-containing protein" evidence="4">
    <location>
        <begin position="17"/>
        <end position="180"/>
    </location>
</feature>
<dbReference type="GO" id="GO:0005121">
    <property type="term" value="F:Toll binding"/>
    <property type="evidence" value="ECO:0000318"/>
    <property type="project" value="GO_Central"/>
</dbReference>
<dbReference type="OrthoDB" id="6359065at2759"/>
<keyword evidence="3" id="KW-0325">Glycoprotein</keyword>
<dbReference type="InterPro" id="IPR032104">
    <property type="entry name" value="Spaetzle"/>
</dbReference>
<dbReference type="PANTHER" id="PTHR23199:SF12">
    <property type="entry name" value="NEUROTROPHIN 1-RELATED"/>
    <property type="match status" value="1"/>
</dbReference>
<dbReference type="GO" id="GO:0045087">
    <property type="term" value="P:innate immune response"/>
    <property type="evidence" value="ECO:0000318"/>
    <property type="project" value="GO_Central"/>
</dbReference>
<evidence type="ECO:0000313" key="6">
    <source>
        <dbReference type="EMBL" id="EFX86036.1"/>
    </source>
</evidence>
<dbReference type="SUPFAM" id="SSF57501">
    <property type="entry name" value="Cystine-knot cytokines"/>
    <property type="match status" value="1"/>
</dbReference>
<dbReference type="GO" id="GO:0008083">
    <property type="term" value="F:growth factor activity"/>
    <property type="evidence" value="ECO:0000318"/>
    <property type="project" value="GO_Central"/>
</dbReference>
<evidence type="ECO:0000256" key="2">
    <source>
        <dbReference type="ARBA" id="ARBA00023157"/>
    </source>
</evidence>
<reference evidence="6 7" key="1">
    <citation type="journal article" date="2011" name="Science">
        <title>The ecoresponsive genome of Daphnia pulex.</title>
        <authorList>
            <person name="Colbourne J.K."/>
            <person name="Pfrender M.E."/>
            <person name="Gilbert D."/>
            <person name="Thomas W.K."/>
            <person name="Tucker A."/>
            <person name="Oakley T.H."/>
            <person name="Tokishita S."/>
            <person name="Aerts A."/>
            <person name="Arnold G.J."/>
            <person name="Basu M.K."/>
            <person name="Bauer D.J."/>
            <person name="Caceres C.E."/>
            <person name="Carmel L."/>
            <person name="Casola C."/>
            <person name="Choi J.H."/>
            <person name="Detter J.C."/>
            <person name="Dong Q."/>
            <person name="Dusheyko S."/>
            <person name="Eads B.D."/>
            <person name="Frohlich T."/>
            <person name="Geiler-Samerotte K.A."/>
            <person name="Gerlach D."/>
            <person name="Hatcher P."/>
            <person name="Jogdeo S."/>
            <person name="Krijgsveld J."/>
            <person name="Kriventseva E.V."/>
            <person name="Kultz D."/>
            <person name="Laforsch C."/>
            <person name="Lindquist E."/>
            <person name="Lopez J."/>
            <person name="Manak J.R."/>
            <person name="Muller J."/>
            <person name="Pangilinan J."/>
            <person name="Patwardhan R.P."/>
            <person name="Pitluck S."/>
            <person name="Pritham E.J."/>
            <person name="Rechtsteiner A."/>
            <person name="Rho M."/>
            <person name="Rogozin I.B."/>
            <person name="Sakarya O."/>
            <person name="Salamov A."/>
            <person name="Schaack S."/>
            <person name="Shapiro H."/>
            <person name="Shiga Y."/>
            <person name="Skalitzky C."/>
            <person name="Smith Z."/>
            <person name="Souvorov A."/>
            <person name="Sung W."/>
            <person name="Tang Z."/>
            <person name="Tsuchiya D."/>
            <person name="Tu H."/>
            <person name="Vos H."/>
            <person name="Wang M."/>
            <person name="Wolf Y.I."/>
            <person name="Yamagata H."/>
            <person name="Yamada T."/>
            <person name="Ye Y."/>
            <person name="Shaw J.R."/>
            <person name="Andrews J."/>
            <person name="Crease T.J."/>
            <person name="Tang H."/>
            <person name="Lucas S.M."/>
            <person name="Robertson H.M."/>
            <person name="Bork P."/>
            <person name="Koonin E.V."/>
            <person name="Zdobnov E.M."/>
            <person name="Grigoriev I.V."/>
            <person name="Lynch M."/>
            <person name="Boore J.L."/>
        </authorList>
    </citation>
    <scope>NUCLEOTIDE SEQUENCE [LARGE SCALE GENOMIC DNA]</scope>
</reference>
<dbReference type="GO" id="GO:0021556">
    <property type="term" value="P:central nervous system formation"/>
    <property type="evidence" value="ECO:0000318"/>
    <property type="project" value="GO_Central"/>
</dbReference>
<organism evidence="6 7">
    <name type="scientific">Daphnia pulex</name>
    <name type="common">Water flea</name>
    <dbReference type="NCBI Taxonomy" id="6669"/>
    <lineage>
        <taxon>Eukaryota</taxon>
        <taxon>Metazoa</taxon>
        <taxon>Ecdysozoa</taxon>
        <taxon>Arthropoda</taxon>
        <taxon>Crustacea</taxon>
        <taxon>Branchiopoda</taxon>
        <taxon>Diplostraca</taxon>
        <taxon>Cladocera</taxon>
        <taxon>Anomopoda</taxon>
        <taxon>Daphniidae</taxon>
        <taxon>Daphnia</taxon>
    </lineage>
</organism>
<dbReference type="PhylomeDB" id="E9G378"/>
<dbReference type="HOGENOM" id="CLU_1497760_0_0_1"/>
<name>E9G378_DAPPU</name>
<accession>E9G378</accession>
<dbReference type="Proteomes" id="UP000000305">
    <property type="component" value="Unassembled WGS sequence"/>
</dbReference>
<sequence length="180" mass="20608">MNLILVVFLCFSTASAIIVSSTQPVPFCNPKAPPPCIDKKFGFCINDYDYPMDDIQTTIEESESVKKFINKTITNRRRAIKKKETGGCQTTNLLIKPLRLRNIDRDWLVIVQDTNDIFQREEIAICSHPNVPCRTHNISRSAYCHQKFSTRKLLAFDPCNPDRGVYVESFKLQSACDCRL</sequence>
<keyword evidence="7" id="KW-1185">Reference proteome</keyword>
<feature type="domain" description="Spaetzle" evidence="5">
    <location>
        <begin position="88"/>
        <end position="179"/>
    </location>
</feature>
<feature type="signal peptide" evidence="4">
    <location>
        <begin position="1"/>
        <end position="16"/>
    </location>
</feature>